<evidence type="ECO:0000256" key="1">
    <source>
        <dbReference type="SAM" id="MobiDB-lite"/>
    </source>
</evidence>
<sequence length="181" mass="20679">MVEERRAAGDNDGNRRDRYALAREKDRGETGSDGCNSRLDCADVIDAKSETANTDENKNVVAPCCVQADHDDDECARQPDNVFKAVCSRMCPFMRAFLHKREHREDLYDVLQTDPIFSFFPKKHLEEEERVTRIRELKEKPKRPTTDRLYQTGRGAAITLASPSFLISTTIDSHPHPRLLT</sequence>
<organism evidence="3">
    <name type="scientific">Camponotus floridanus</name>
    <name type="common">Florida carpenter ant</name>
    <dbReference type="NCBI Taxonomy" id="104421"/>
    <lineage>
        <taxon>Eukaryota</taxon>
        <taxon>Metazoa</taxon>
        <taxon>Ecdysozoa</taxon>
        <taxon>Arthropoda</taxon>
        <taxon>Hexapoda</taxon>
        <taxon>Insecta</taxon>
        <taxon>Pterygota</taxon>
        <taxon>Neoptera</taxon>
        <taxon>Endopterygota</taxon>
        <taxon>Hymenoptera</taxon>
        <taxon>Apocrita</taxon>
        <taxon>Aculeata</taxon>
        <taxon>Formicoidea</taxon>
        <taxon>Formicidae</taxon>
        <taxon>Formicinae</taxon>
        <taxon>Camponotus</taxon>
    </lineage>
</organism>
<keyword evidence="3" id="KW-1185">Reference proteome</keyword>
<evidence type="ECO:0000313" key="3">
    <source>
        <dbReference type="Proteomes" id="UP000000311"/>
    </source>
</evidence>
<feature type="region of interest" description="Disordered" evidence="1">
    <location>
        <begin position="1"/>
        <end position="34"/>
    </location>
</feature>
<dbReference type="EMBL" id="GL443122">
    <property type="protein sequence ID" value="EFN62540.1"/>
    <property type="molecule type" value="Genomic_DNA"/>
</dbReference>
<protein>
    <submittedName>
        <fullName evidence="2">Uncharacterized protein</fullName>
    </submittedName>
</protein>
<evidence type="ECO:0000313" key="2">
    <source>
        <dbReference type="EMBL" id="EFN62540.1"/>
    </source>
</evidence>
<gene>
    <name evidence="2" type="ORF">EAG_13855</name>
</gene>
<proteinExistence type="predicted"/>
<feature type="compositionally biased region" description="Basic and acidic residues" evidence="1">
    <location>
        <begin position="1"/>
        <end position="30"/>
    </location>
</feature>
<reference evidence="2 3" key="1">
    <citation type="journal article" date="2010" name="Science">
        <title>Genomic comparison of the ants Camponotus floridanus and Harpegnathos saltator.</title>
        <authorList>
            <person name="Bonasio R."/>
            <person name="Zhang G."/>
            <person name="Ye C."/>
            <person name="Mutti N.S."/>
            <person name="Fang X."/>
            <person name="Qin N."/>
            <person name="Donahue G."/>
            <person name="Yang P."/>
            <person name="Li Q."/>
            <person name="Li C."/>
            <person name="Zhang P."/>
            <person name="Huang Z."/>
            <person name="Berger S.L."/>
            <person name="Reinberg D."/>
            <person name="Wang J."/>
            <person name="Liebig J."/>
        </authorList>
    </citation>
    <scope>NUCLEOTIDE SEQUENCE [LARGE SCALE GENOMIC DNA]</scope>
    <source>
        <strain evidence="3">C129</strain>
    </source>
</reference>
<dbReference type="InParanoid" id="E2AVI9"/>
<accession>E2AVI9</accession>
<name>E2AVI9_CAMFO</name>
<dbReference type="AlphaFoldDB" id="E2AVI9"/>
<dbReference type="Proteomes" id="UP000000311">
    <property type="component" value="Unassembled WGS sequence"/>
</dbReference>